<proteinExistence type="predicted"/>
<evidence type="ECO:0008006" key="4">
    <source>
        <dbReference type="Google" id="ProtNLM"/>
    </source>
</evidence>
<evidence type="ECO:0000313" key="3">
    <source>
        <dbReference type="Proteomes" id="UP000585474"/>
    </source>
</evidence>
<sequence>MASTASPPPASYSLPTSARNCGREEQKYLRRRGDRGGHSLELIQEFIGRMKRRAGLIGGRSNSQSAQEEQFQAQEDQKNRFLDEKFSDCLTVLKSISRSRHGRDESIIQTTSLPLKAASNKFMQLREIYDVLSNEERRRFYNWMLAQEAANHKAKRMRVKLNDPHMQEVENWESVLDMVDRYSGALMHCSVGCEQKWALDIDMDSSMGMPGYTWDMCTNRQ</sequence>
<evidence type="ECO:0000256" key="1">
    <source>
        <dbReference type="SAM" id="MobiDB-lite"/>
    </source>
</evidence>
<organism evidence="2 3">
    <name type="scientific">Actinidia rufa</name>
    <dbReference type="NCBI Taxonomy" id="165716"/>
    <lineage>
        <taxon>Eukaryota</taxon>
        <taxon>Viridiplantae</taxon>
        <taxon>Streptophyta</taxon>
        <taxon>Embryophyta</taxon>
        <taxon>Tracheophyta</taxon>
        <taxon>Spermatophyta</taxon>
        <taxon>Magnoliopsida</taxon>
        <taxon>eudicotyledons</taxon>
        <taxon>Gunneridae</taxon>
        <taxon>Pentapetalae</taxon>
        <taxon>asterids</taxon>
        <taxon>Ericales</taxon>
        <taxon>Actinidiaceae</taxon>
        <taxon>Actinidia</taxon>
    </lineage>
</organism>
<keyword evidence="3" id="KW-1185">Reference proteome</keyword>
<dbReference type="PANTHER" id="PTHR45283:SF1">
    <property type="entry name" value="NAD(P)H-QUINONE OXIDOREDUCTASE SUBUNIT T, CHLOROPLASTIC"/>
    <property type="match status" value="1"/>
</dbReference>
<comment type="caution">
    <text evidence="2">The sequence shown here is derived from an EMBL/GenBank/DDBJ whole genome shotgun (WGS) entry which is preliminary data.</text>
</comment>
<dbReference type="OrthoDB" id="445556at2759"/>
<evidence type="ECO:0000313" key="2">
    <source>
        <dbReference type="EMBL" id="GFY96860.1"/>
    </source>
</evidence>
<protein>
    <recommendedName>
        <fullName evidence="4">Chaperone DnaJ-domain superfamily protein</fullName>
    </recommendedName>
</protein>
<accession>A0A7J0FDT1</accession>
<dbReference type="PANTHER" id="PTHR45283">
    <property type="entry name" value="NAD(P)H-QUINONE OXIDOREDUCTASE SUBUNIT T, CHLOROPLASTIC"/>
    <property type="match status" value="1"/>
</dbReference>
<dbReference type="AlphaFoldDB" id="A0A7J0FDT1"/>
<dbReference type="InterPro" id="IPR044618">
    <property type="entry name" value="NdhT-like"/>
</dbReference>
<reference evidence="2 3" key="1">
    <citation type="submission" date="2019-07" db="EMBL/GenBank/DDBJ databases">
        <title>De Novo Assembly of kiwifruit Actinidia rufa.</title>
        <authorList>
            <person name="Sugita-Konishi S."/>
            <person name="Sato K."/>
            <person name="Mori E."/>
            <person name="Abe Y."/>
            <person name="Kisaki G."/>
            <person name="Hamano K."/>
            <person name="Suezawa K."/>
            <person name="Otani M."/>
            <person name="Fukuda T."/>
            <person name="Manabe T."/>
            <person name="Gomi K."/>
            <person name="Tabuchi M."/>
            <person name="Akimitsu K."/>
            <person name="Kataoka I."/>
        </authorList>
    </citation>
    <scope>NUCLEOTIDE SEQUENCE [LARGE SCALE GENOMIC DNA]</scope>
    <source>
        <strain evidence="3">cv. Fuchu</strain>
    </source>
</reference>
<dbReference type="EMBL" id="BJWL01000011">
    <property type="protein sequence ID" value="GFY96860.1"/>
    <property type="molecule type" value="Genomic_DNA"/>
</dbReference>
<feature type="compositionally biased region" description="Pro residues" evidence="1">
    <location>
        <begin position="1"/>
        <end position="10"/>
    </location>
</feature>
<feature type="region of interest" description="Disordered" evidence="1">
    <location>
        <begin position="1"/>
        <end position="22"/>
    </location>
</feature>
<dbReference type="PROSITE" id="PS00636">
    <property type="entry name" value="DNAJ_1"/>
    <property type="match status" value="1"/>
</dbReference>
<name>A0A7J0FDT1_9ERIC</name>
<dbReference type="InterPro" id="IPR018253">
    <property type="entry name" value="DnaJ_domain_CS"/>
</dbReference>
<dbReference type="Proteomes" id="UP000585474">
    <property type="component" value="Unassembled WGS sequence"/>
</dbReference>
<gene>
    <name evidence="2" type="ORF">Acr_11g0011660</name>
</gene>